<dbReference type="InterPro" id="IPR005119">
    <property type="entry name" value="LysR_subst-bd"/>
</dbReference>
<dbReference type="GO" id="GO:0003700">
    <property type="term" value="F:DNA-binding transcription factor activity"/>
    <property type="evidence" value="ECO:0007669"/>
    <property type="project" value="InterPro"/>
</dbReference>
<keyword evidence="3 6" id="KW-0238">DNA-binding</keyword>
<dbReference type="SUPFAM" id="SSF53850">
    <property type="entry name" value="Periplasmic binding protein-like II"/>
    <property type="match status" value="1"/>
</dbReference>
<dbReference type="SUPFAM" id="SSF46785">
    <property type="entry name" value="Winged helix' DNA-binding domain"/>
    <property type="match status" value="1"/>
</dbReference>
<comment type="caution">
    <text evidence="6">The sequence shown here is derived from an EMBL/GenBank/DDBJ whole genome shotgun (WGS) entry which is preliminary data.</text>
</comment>
<comment type="similarity">
    <text evidence="1">Belongs to the LysR transcriptional regulatory family.</text>
</comment>
<dbReference type="InterPro" id="IPR036388">
    <property type="entry name" value="WH-like_DNA-bd_sf"/>
</dbReference>
<evidence type="ECO:0000256" key="2">
    <source>
        <dbReference type="ARBA" id="ARBA00023015"/>
    </source>
</evidence>
<keyword evidence="2" id="KW-0805">Transcription regulation</keyword>
<evidence type="ECO:0000313" key="7">
    <source>
        <dbReference type="Proteomes" id="UP000295729"/>
    </source>
</evidence>
<dbReference type="InterPro" id="IPR000847">
    <property type="entry name" value="LysR_HTH_N"/>
</dbReference>
<dbReference type="GO" id="GO:0000976">
    <property type="term" value="F:transcription cis-regulatory region binding"/>
    <property type="evidence" value="ECO:0007669"/>
    <property type="project" value="TreeGrafter"/>
</dbReference>
<evidence type="ECO:0000256" key="3">
    <source>
        <dbReference type="ARBA" id="ARBA00023125"/>
    </source>
</evidence>
<dbReference type="AlphaFoldDB" id="A0A4R6X7Y8"/>
<reference evidence="6 7" key="1">
    <citation type="submission" date="2019-03" db="EMBL/GenBank/DDBJ databases">
        <title>Genomic Encyclopedia of Type Strains, Phase IV (KMG-IV): sequencing the most valuable type-strain genomes for metagenomic binning, comparative biology and taxonomic classification.</title>
        <authorList>
            <person name="Goeker M."/>
        </authorList>
    </citation>
    <scope>NUCLEOTIDE SEQUENCE [LARGE SCALE GENOMIC DNA]</scope>
    <source>
        <strain evidence="6 7">DSM 5604</strain>
    </source>
</reference>
<dbReference type="Pfam" id="PF00126">
    <property type="entry name" value="HTH_1"/>
    <property type="match status" value="1"/>
</dbReference>
<name>A0A4R6X7Y8_9GAMM</name>
<gene>
    <name evidence="6" type="ORF">C8D85_0546</name>
</gene>
<dbReference type="CDD" id="cd05466">
    <property type="entry name" value="PBP2_LTTR_substrate"/>
    <property type="match status" value="1"/>
</dbReference>
<evidence type="ECO:0000256" key="4">
    <source>
        <dbReference type="ARBA" id="ARBA00023163"/>
    </source>
</evidence>
<sequence length="296" mass="33297">MQNLEHIRMLVLSADLGSFSACARKLGKVQSAVSHGINSLEIDLNVTLFDRSTRKPTLTPAGERLYRSAKALLAQSDEFEQIAQSVNRREEGLIRLAIDDALMTPQVLTLLEQFSDQYPHTQLEFLALPSPDIIQQIQTNQAHLGVMFSEIKTFKEVDFGYIGQIKMLPVCHAQSPLAAQKQVTETALYPYRQVAIRGGKKIEPSMLVSMTPNVWWCSSTQTALDLILSKVGWGYLPYHLVQDALKDKRLVKVDVEFDQKIWEAPVDLVWQRGSSRGPALTWLIQEFKAAFAQAND</sequence>
<dbReference type="Proteomes" id="UP000295729">
    <property type="component" value="Unassembled WGS sequence"/>
</dbReference>
<protein>
    <submittedName>
        <fullName evidence="6">DNA-binding transcriptional LysR family regulator</fullName>
    </submittedName>
</protein>
<keyword evidence="4" id="KW-0804">Transcription</keyword>
<keyword evidence="7" id="KW-1185">Reference proteome</keyword>
<dbReference type="FunFam" id="1.10.10.10:FF:000001">
    <property type="entry name" value="LysR family transcriptional regulator"/>
    <property type="match status" value="1"/>
</dbReference>
<proteinExistence type="inferred from homology"/>
<dbReference type="Pfam" id="PF03466">
    <property type="entry name" value="LysR_substrate"/>
    <property type="match status" value="1"/>
</dbReference>
<dbReference type="Gene3D" id="1.10.10.10">
    <property type="entry name" value="Winged helix-like DNA-binding domain superfamily/Winged helix DNA-binding domain"/>
    <property type="match status" value="1"/>
</dbReference>
<evidence type="ECO:0000313" key="6">
    <source>
        <dbReference type="EMBL" id="TDR15192.1"/>
    </source>
</evidence>
<accession>A0A4R6X7Y8</accession>
<evidence type="ECO:0000259" key="5">
    <source>
        <dbReference type="PROSITE" id="PS50931"/>
    </source>
</evidence>
<dbReference type="PROSITE" id="PS50931">
    <property type="entry name" value="HTH_LYSR"/>
    <property type="match status" value="1"/>
</dbReference>
<evidence type="ECO:0000256" key="1">
    <source>
        <dbReference type="ARBA" id="ARBA00009437"/>
    </source>
</evidence>
<dbReference type="Gene3D" id="3.40.190.290">
    <property type="match status" value="1"/>
</dbReference>
<dbReference type="EMBL" id="SNZA01000001">
    <property type="protein sequence ID" value="TDR15192.1"/>
    <property type="molecule type" value="Genomic_DNA"/>
</dbReference>
<dbReference type="PANTHER" id="PTHR30126:SF91">
    <property type="entry name" value="LYSR FAMILY TRANSCRIPTIONAL REGULATOR"/>
    <property type="match status" value="1"/>
</dbReference>
<organism evidence="6 7">
    <name type="scientific">Marinomonas communis</name>
    <dbReference type="NCBI Taxonomy" id="28254"/>
    <lineage>
        <taxon>Bacteria</taxon>
        <taxon>Pseudomonadati</taxon>
        <taxon>Pseudomonadota</taxon>
        <taxon>Gammaproteobacteria</taxon>
        <taxon>Oceanospirillales</taxon>
        <taxon>Oceanospirillaceae</taxon>
        <taxon>Marinomonas</taxon>
    </lineage>
</organism>
<dbReference type="InterPro" id="IPR036390">
    <property type="entry name" value="WH_DNA-bd_sf"/>
</dbReference>
<feature type="domain" description="HTH lysR-type" evidence="5">
    <location>
        <begin position="1"/>
        <end position="59"/>
    </location>
</feature>
<dbReference type="RefSeq" id="WP_133559821.1">
    <property type="nucleotide sequence ID" value="NZ_SNZA01000001.1"/>
</dbReference>
<dbReference type="PANTHER" id="PTHR30126">
    <property type="entry name" value="HTH-TYPE TRANSCRIPTIONAL REGULATOR"/>
    <property type="match status" value="1"/>
</dbReference>
<dbReference type="OrthoDB" id="196624at2"/>